<feature type="region of interest" description="Disordered" evidence="7">
    <location>
        <begin position="1"/>
        <end position="42"/>
    </location>
</feature>
<organism evidence="10 11">
    <name type="scientific">Stylonychia lemnae</name>
    <name type="common">Ciliate</name>
    <dbReference type="NCBI Taxonomy" id="5949"/>
    <lineage>
        <taxon>Eukaryota</taxon>
        <taxon>Sar</taxon>
        <taxon>Alveolata</taxon>
        <taxon>Ciliophora</taxon>
        <taxon>Intramacronucleata</taxon>
        <taxon>Spirotrichea</taxon>
        <taxon>Stichotrichia</taxon>
        <taxon>Sporadotrichida</taxon>
        <taxon>Oxytrichidae</taxon>
        <taxon>Stylonychinae</taxon>
        <taxon>Stylonychia</taxon>
    </lineage>
</organism>
<dbReference type="SUPFAM" id="SSF82615">
    <property type="entry name" value="Polo-box domain"/>
    <property type="match status" value="2"/>
</dbReference>
<reference evidence="10 11" key="1">
    <citation type="submission" date="2014-06" db="EMBL/GenBank/DDBJ databases">
        <authorList>
            <person name="Swart Estienne"/>
        </authorList>
    </citation>
    <scope>NUCLEOTIDE SEQUENCE [LARGE SCALE GENOMIC DNA]</scope>
    <source>
        <strain evidence="10 11">130c</strain>
    </source>
</reference>
<dbReference type="FunFam" id="1.10.510.10:FF:000571">
    <property type="entry name" value="Maternal embryonic leucine zipper kinase"/>
    <property type="match status" value="1"/>
</dbReference>
<dbReference type="Pfam" id="PF00659">
    <property type="entry name" value="POLO_box"/>
    <property type="match status" value="1"/>
</dbReference>
<dbReference type="SMART" id="SM00220">
    <property type="entry name" value="S_TKc"/>
    <property type="match status" value="1"/>
</dbReference>
<dbReference type="InParanoid" id="A0A078AMG0"/>
<keyword evidence="5 10" id="KW-0418">Kinase</keyword>
<dbReference type="PROSITE" id="PS50078">
    <property type="entry name" value="POLO_BOX"/>
    <property type="match status" value="1"/>
</dbReference>
<gene>
    <name evidence="10" type="primary">Contig14221.g15154</name>
    <name evidence="10" type="ORF">STYLEM_12140</name>
</gene>
<dbReference type="Pfam" id="PF00069">
    <property type="entry name" value="Pkinase"/>
    <property type="match status" value="1"/>
</dbReference>
<dbReference type="GO" id="GO:0005524">
    <property type="term" value="F:ATP binding"/>
    <property type="evidence" value="ECO:0007669"/>
    <property type="project" value="UniProtKB-KW"/>
</dbReference>
<dbReference type="AlphaFoldDB" id="A0A078AMG0"/>
<dbReference type="PANTHER" id="PTHR24345:SF0">
    <property type="entry name" value="CELL CYCLE SERINE_THREONINE-PROTEIN KINASE CDC5_MSD2"/>
    <property type="match status" value="1"/>
</dbReference>
<dbReference type="InterPro" id="IPR000959">
    <property type="entry name" value="POLO_box_dom"/>
</dbReference>
<dbReference type="GO" id="GO:0004674">
    <property type="term" value="F:protein serine/threonine kinase activity"/>
    <property type="evidence" value="ECO:0007669"/>
    <property type="project" value="UniProtKB-KW"/>
</dbReference>
<keyword evidence="3" id="KW-0808">Transferase</keyword>
<keyword evidence="11" id="KW-1185">Reference proteome</keyword>
<dbReference type="Gene3D" id="3.30.1120.30">
    <property type="entry name" value="POLO box domain"/>
    <property type="match status" value="1"/>
</dbReference>
<evidence type="ECO:0000256" key="7">
    <source>
        <dbReference type="SAM" id="MobiDB-lite"/>
    </source>
</evidence>
<dbReference type="Proteomes" id="UP000039865">
    <property type="component" value="Unassembled WGS sequence"/>
</dbReference>
<dbReference type="OrthoDB" id="408964at2759"/>
<evidence type="ECO:0000256" key="1">
    <source>
        <dbReference type="ARBA" id="ARBA00011245"/>
    </source>
</evidence>
<dbReference type="EMBL" id="CCKQ01011533">
    <property type="protein sequence ID" value="CDW83101.1"/>
    <property type="molecule type" value="Genomic_DNA"/>
</dbReference>
<dbReference type="InterPro" id="IPR033701">
    <property type="entry name" value="POLO_box_1"/>
</dbReference>
<keyword evidence="6" id="KW-0067">ATP-binding</keyword>
<dbReference type="GO" id="GO:0005634">
    <property type="term" value="C:nucleus"/>
    <property type="evidence" value="ECO:0007669"/>
    <property type="project" value="TreeGrafter"/>
</dbReference>
<evidence type="ECO:0000259" key="8">
    <source>
        <dbReference type="PROSITE" id="PS50011"/>
    </source>
</evidence>
<feature type="domain" description="POLO box" evidence="9">
    <location>
        <begin position="432"/>
        <end position="518"/>
    </location>
</feature>
<dbReference type="FunFam" id="3.30.200.20:FF:000042">
    <property type="entry name" value="Aurora kinase A"/>
    <property type="match status" value="1"/>
</dbReference>
<comment type="subunit">
    <text evidence="1">Monomer.</text>
</comment>
<keyword evidence="4" id="KW-0547">Nucleotide-binding</keyword>
<dbReference type="PANTHER" id="PTHR24345">
    <property type="entry name" value="SERINE/THREONINE-PROTEIN KINASE PLK"/>
    <property type="match status" value="1"/>
</dbReference>
<keyword evidence="2" id="KW-0723">Serine/threonine-protein kinase</keyword>
<dbReference type="Gene3D" id="1.10.510.10">
    <property type="entry name" value="Transferase(Phosphotransferase) domain 1"/>
    <property type="match status" value="1"/>
</dbReference>
<sequence length="681" mass="80350">MLQLFKASPKNESGIRKVVQPSSPVASDKQNDQKLSPRFKDRKNHNQLLLKDQIVTVVERYLIQDENIDPENMTEVRIGQRGGFGRVYEFVNSENKQMYAAKIIDKQTLQKLRKKQKIQSEIQLHKRLEHPNIVKFEHFFEDEENVYMVLELCQNQTLADLLRRRQFLSEFETRYYIKQIISALKYLHNAPLRILHRDLKLGNIFLDSKMQVKLGDFGLATQLIQDNDLKQSICGTPNYMAPELIMAIGDSQTNDLKLCGYSFAADIWAVGVIMYSLVCGRPPFETPVVEETYKKIKKVNYIFPTEEQRKRMGLSPLSYEFMDLITLILQKDPRMRPSLDQIQSHSFFTSKYIIPAELPQYTLTQAPSKEFISHFKNDQLKKPDQIKKSPRNNLVILAQQSKTPELIFNLEFLEENLELKRLELELIDESLLVQRWADYTKKYGIGYKLTNNTYSVLFNDHTSISQSIEQQSNQMFSYCSVQTKDKKQEIQEYSIQSCPKILEKKMTLLRSFQKYLQQMELQTMLVPSYLDIRENVKNLKDIHVIQTFQGDKCMLFMMSNQQIQSHFNDNSMIIIDKKRKIGVFFSPKHPKVPYSFYINNPEEIKKIKPSAYKRYQIIQEYEKSSFQQYNEAKLQQLITAAIRQGEFYKRTQYTRVGWNQDNGYEYWIFNSKGNQQKRHYD</sequence>
<name>A0A078AMG0_STYLE</name>
<evidence type="ECO:0000313" key="10">
    <source>
        <dbReference type="EMBL" id="CDW83101.1"/>
    </source>
</evidence>
<evidence type="ECO:0000256" key="2">
    <source>
        <dbReference type="ARBA" id="ARBA00022527"/>
    </source>
</evidence>
<evidence type="ECO:0000313" key="11">
    <source>
        <dbReference type="Proteomes" id="UP000039865"/>
    </source>
</evidence>
<accession>A0A078AMG0</accession>
<dbReference type="PROSITE" id="PS50011">
    <property type="entry name" value="PROTEIN_KINASE_DOM"/>
    <property type="match status" value="1"/>
</dbReference>
<evidence type="ECO:0000259" key="9">
    <source>
        <dbReference type="PROSITE" id="PS50078"/>
    </source>
</evidence>
<dbReference type="CDD" id="cd13118">
    <property type="entry name" value="POLO_box_1"/>
    <property type="match status" value="1"/>
</dbReference>
<protein>
    <submittedName>
        <fullName evidence="10">Protein kinase domain protein</fullName>
    </submittedName>
</protein>
<evidence type="ECO:0000256" key="3">
    <source>
        <dbReference type="ARBA" id="ARBA00022679"/>
    </source>
</evidence>
<dbReference type="SUPFAM" id="SSF56112">
    <property type="entry name" value="Protein kinase-like (PK-like)"/>
    <property type="match status" value="1"/>
</dbReference>
<dbReference type="InterPro" id="IPR011009">
    <property type="entry name" value="Kinase-like_dom_sf"/>
</dbReference>
<dbReference type="InterPro" id="IPR008271">
    <property type="entry name" value="Ser/Thr_kinase_AS"/>
</dbReference>
<evidence type="ECO:0000256" key="6">
    <source>
        <dbReference type="ARBA" id="ARBA00022840"/>
    </source>
</evidence>
<dbReference type="InterPro" id="IPR036947">
    <property type="entry name" value="POLO_box_dom_sf"/>
</dbReference>
<dbReference type="InterPro" id="IPR000719">
    <property type="entry name" value="Prot_kinase_dom"/>
</dbReference>
<evidence type="ECO:0000256" key="5">
    <source>
        <dbReference type="ARBA" id="ARBA00022777"/>
    </source>
</evidence>
<dbReference type="PROSITE" id="PS00108">
    <property type="entry name" value="PROTEIN_KINASE_ST"/>
    <property type="match status" value="1"/>
</dbReference>
<evidence type="ECO:0000256" key="4">
    <source>
        <dbReference type="ARBA" id="ARBA00022741"/>
    </source>
</evidence>
<feature type="domain" description="Protein kinase" evidence="8">
    <location>
        <begin position="73"/>
        <end position="348"/>
    </location>
</feature>
<proteinExistence type="predicted"/>